<proteinExistence type="predicted"/>
<feature type="region of interest" description="Disordered" evidence="1">
    <location>
        <begin position="1"/>
        <end position="26"/>
    </location>
</feature>
<evidence type="ECO:0000313" key="3">
    <source>
        <dbReference type="Proteomes" id="UP000029120"/>
    </source>
</evidence>
<evidence type="ECO:0000256" key="1">
    <source>
        <dbReference type="SAM" id="MobiDB-lite"/>
    </source>
</evidence>
<dbReference type="EMBL" id="CM002874">
    <property type="protein sequence ID" value="KFK31966.1"/>
    <property type="molecule type" value="Genomic_DNA"/>
</dbReference>
<dbReference type="Gramene" id="KFK31966">
    <property type="protein sequence ID" value="KFK31966"/>
    <property type="gene ID" value="AALP_AA6G182800"/>
</dbReference>
<gene>
    <name evidence="2" type="ordered locus">AALP_Aa6g182800</name>
</gene>
<name>A0A087GQ14_ARAAL</name>
<feature type="region of interest" description="Disordered" evidence="1">
    <location>
        <begin position="153"/>
        <end position="180"/>
    </location>
</feature>
<dbReference type="AlphaFoldDB" id="A0A087GQ14"/>
<feature type="compositionally biased region" description="Low complexity" evidence="1">
    <location>
        <begin position="1"/>
        <end position="16"/>
    </location>
</feature>
<keyword evidence="3" id="KW-1185">Reference proteome</keyword>
<feature type="compositionally biased region" description="Polar residues" evidence="1">
    <location>
        <begin position="153"/>
        <end position="168"/>
    </location>
</feature>
<evidence type="ECO:0000313" key="2">
    <source>
        <dbReference type="EMBL" id="KFK31966.1"/>
    </source>
</evidence>
<protein>
    <submittedName>
        <fullName evidence="2">Uncharacterized protein</fullName>
    </submittedName>
</protein>
<accession>A0A087GQ14</accession>
<sequence length="180" mass="19043">MAGSSSTAAAHSLSSSDGQSPLRPSKQHGFVKIKSFLVAGTSSGVESSVNVDPRWPLLNRWSAKTVLSSGPVEELRLVASTVEVQAVTSPPVVDLTPSALTKTQSMSSASGHDAHNSLEKETLPPAKGAWEKPLSILSPPLHQAATVIQLSEPSKSHDLSNVNSGTKTRGNEIWFRIQNE</sequence>
<reference evidence="3" key="1">
    <citation type="journal article" date="2015" name="Nat. Plants">
        <title>Genome expansion of Arabis alpina linked with retrotransposition and reduced symmetric DNA methylation.</title>
        <authorList>
            <person name="Willing E.M."/>
            <person name="Rawat V."/>
            <person name="Mandakova T."/>
            <person name="Maumus F."/>
            <person name="James G.V."/>
            <person name="Nordstroem K.J."/>
            <person name="Becker C."/>
            <person name="Warthmann N."/>
            <person name="Chica C."/>
            <person name="Szarzynska B."/>
            <person name="Zytnicki M."/>
            <person name="Albani M.C."/>
            <person name="Kiefer C."/>
            <person name="Bergonzi S."/>
            <person name="Castaings L."/>
            <person name="Mateos J.L."/>
            <person name="Berns M.C."/>
            <person name="Bujdoso N."/>
            <person name="Piofczyk T."/>
            <person name="de Lorenzo L."/>
            <person name="Barrero-Sicilia C."/>
            <person name="Mateos I."/>
            <person name="Piednoel M."/>
            <person name="Hagmann J."/>
            <person name="Chen-Min-Tao R."/>
            <person name="Iglesias-Fernandez R."/>
            <person name="Schuster S.C."/>
            <person name="Alonso-Blanco C."/>
            <person name="Roudier F."/>
            <person name="Carbonero P."/>
            <person name="Paz-Ares J."/>
            <person name="Davis S.J."/>
            <person name="Pecinka A."/>
            <person name="Quesneville H."/>
            <person name="Colot V."/>
            <person name="Lysak M.A."/>
            <person name="Weigel D."/>
            <person name="Coupland G."/>
            <person name="Schneeberger K."/>
        </authorList>
    </citation>
    <scope>NUCLEOTIDE SEQUENCE [LARGE SCALE GENOMIC DNA]</scope>
    <source>
        <strain evidence="3">cv. Pajares</strain>
    </source>
</reference>
<organism evidence="2 3">
    <name type="scientific">Arabis alpina</name>
    <name type="common">Alpine rock-cress</name>
    <dbReference type="NCBI Taxonomy" id="50452"/>
    <lineage>
        <taxon>Eukaryota</taxon>
        <taxon>Viridiplantae</taxon>
        <taxon>Streptophyta</taxon>
        <taxon>Embryophyta</taxon>
        <taxon>Tracheophyta</taxon>
        <taxon>Spermatophyta</taxon>
        <taxon>Magnoliopsida</taxon>
        <taxon>eudicotyledons</taxon>
        <taxon>Gunneridae</taxon>
        <taxon>Pentapetalae</taxon>
        <taxon>rosids</taxon>
        <taxon>malvids</taxon>
        <taxon>Brassicales</taxon>
        <taxon>Brassicaceae</taxon>
        <taxon>Arabideae</taxon>
        <taxon>Arabis</taxon>
    </lineage>
</organism>
<dbReference type="Proteomes" id="UP000029120">
    <property type="component" value="Chromosome 6"/>
</dbReference>